<evidence type="ECO:0000313" key="2">
    <source>
        <dbReference type="EMBL" id="QIQ03262.1"/>
    </source>
</evidence>
<reference evidence="2 3" key="1">
    <citation type="submission" date="2020-03" db="EMBL/GenBank/DDBJ databases">
        <title>A novel species.</title>
        <authorList>
            <person name="Gao J."/>
        </authorList>
    </citation>
    <scope>NUCLEOTIDE SEQUENCE [LARGE SCALE GENOMIC DNA]</scope>
    <source>
        <strain evidence="2 3">QMT-12</strain>
    </source>
</reference>
<accession>A0A6G9GYA5</accession>
<dbReference type="RefSeq" id="WP_167028775.1">
    <property type="nucleotide sequence ID" value="NZ_CP050177.1"/>
</dbReference>
<gene>
    <name evidence="2" type="ORF">HA039_13810</name>
</gene>
<dbReference type="SMART" id="SM00960">
    <property type="entry name" value="Robl_LC7"/>
    <property type="match status" value="1"/>
</dbReference>
<keyword evidence="3" id="KW-1185">Reference proteome</keyword>
<dbReference type="Gene3D" id="3.30.450.30">
    <property type="entry name" value="Dynein light chain 2a, cytoplasmic"/>
    <property type="match status" value="1"/>
</dbReference>
<dbReference type="AlphaFoldDB" id="A0A6G9GYA5"/>
<proteinExistence type="predicted"/>
<dbReference type="SUPFAM" id="SSF103196">
    <property type="entry name" value="Roadblock/LC7 domain"/>
    <property type="match status" value="1"/>
</dbReference>
<dbReference type="PANTHER" id="PTHR36222:SF1">
    <property type="entry name" value="SERINE PROTEASE INHIBITOR RV3364C"/>
    <property type="match status" value="1"/>
</dbReference>
<protein>
    <submittedName>
        <fullName evidence="2">Dynein regulation protein LC7</fullName>
    </submittedName>
</protein>
<organism evidence="2 3">
    <name type="scientific">Streptomyces liangshanensis</name>
    <dbReference type="NCBI Taxonomy" id="2717324"/>
    <lineage>
        <taxon>Bacteria</taxon>
        <taxon>Bacillati</taxon>
        <taxon>Actinomycetota</taxon>
        <taxon>Actinomycetes</taxon>
        <taxon>Kitasatosporales</taxon>
        <taxon>Streptomycetaceae</taxon>
        <taxon>Streptomyces</taxon>
    </lineage>
</organism>
<dbReference type="InterPro" id="IPR053141">
    <property type="entry name" value="Mycobact_SerProt_Inhib_Rv3364c"/>
</dbReference>
<name>A0A6G9GYA5_9ACTN</name>
<dbReference type="EMBL" id="CP050177">
    <property type="protein sequence ID" value="QIQ03262.1"/>
    <property type="molecule type" value="Genomic_DNA"/>
</dbReference>
<evidence type="ECO:0000259" key="1">
    <source>
        <dbReference type="SMART" id="SM00960"/>
    </source>
</evidence>
<evidence type="ECO:0000313" key="3">
    <source>
        <dbReference type="Proteomes" id="UP000501179"/>
    </source>
</evidence>
<dbReference type="Proteomes" id="UP000501179">
    <property type="component" value="Chromosome"/>
</dbReference>
<dbReference type="InterPro" id="IPR004942">
    <property type="entry name" value="Roadblock/LAMTOR2_dom"/>
</dbReference>
<feature type="domain" description="Roadblock/LAMTOR2" evidence="1">
    <location>
        <begin position="23"/>
        <end position="113"/>
    </location>
</feature>
<dbReference type="Pfam" id="PF03259">
    <property type="entry name" value="Robl_LC7"/>
    <property type="match status" value="1"/>
</dbReference>
<sequence length="155" mass="15836">MTDDFTTDPATAEGLGESAANFTWLLERFAAESAGVLDAIAVSSDGMLIAVSRRDGHADSERLGAVISGMLSLAAGASANYGLGDLSRVIMDYLGGRLLVSALGSGAVLGVVASKDAKLADVAYEMTLFTERAGAVISPELIVELQKRVTSAPAG</sequence>
<dbReference type="PANTHER" id="PTHR36222">
    <property type="entry name" value="SERINE PROTEASE INHIBITOR RV3364C"/>
    <property type="match status" value="1"/>
</dbReference>
<dbReference type="KEGG" id="slia:HA039_13810"/>